<organism evidence="8 9">
    <name type="scientific">Rothia aerolata</name>
    <dbReference type="NCBI Taxonomy" id="1812262"/>
    <lineage>
        <taxon>Bacteria</taxon>
        <taxon>Bacillati</taxon>
        <taxon>Actinomycetota</taxon>
        <taxon>Actinomycetes</taxon>
        <taxon>Micrococcales</taxon>
        <taxon>Micrococcaceae</taxon>
        <taxon>Rothia</taxon>
    </lineage>
</organism>
<dbReference type="InterPro" id="IPR002676">
    <property type="entry name" value="RimM_N"/>
</dbReference>
<dbReference type="Pfam" id="PF24986">
    <property type="entry name" value="PRC_RimM"/>
    <property type="match status" value="1"/>
</dbReference>
<comment type="subunit">
    <text evidence="5">Binds ribosomal protein uS19.</text>
</comment>
<comment type="subcellular location">
    <subcellularLocation>
        <location evidence="5">Cytoplasm</location>
    </subcellularLocation>
</comment>
<dbReference type="GO" id="GO:0005840">
    <property type="term" value="C:ribosome"/>
    <property type="evidence" value="ECO:0007669"/>
    <property type="project" value="InterPro"/>
</dbReference>
<dbReference type="GO" id="GO:0005737">
    <property type="term" value="C:cytoplasm"/>
    <property type="evidence" value="ECO:0007669"/>
    <property type="project" value="UniProtKB-SubCell"/>
</dbReference>
<dbReference type="AlphaFoldDB" id="A0A917INF1"/>
<evidence type="ECO:0000256" key="4">
    <source>
        <dbReference type="ARBA" id="ARBA00023186"/>
    </source>
</evidence>
<dbReference type="GO" id="GO:0042274">
    <property type="term" value="P:ribosomal small subunit biogenesis"/>
    <property type="evidence" value="ECO:0007669"/>
    <property type="project" value="UniProtKB-UniRule"/>
</dbReference>
<gene>
    <name evidence="5 8" type="primary">rimM</name>
    <name evidence="8" type="ORF">GCM10007359_04990</name>
</gene>
<comment type="caution">
    <text evidence="8">The sequence shown here is derived from an EMBL/GenBank/DDBJ whole genome shotgun (WGS) entry which is preliminary data.</text>
</comment>
<reference evidence="8 9" key="1">
    <citation type="journal article" date="2014" name="Int. J. Syst. Evol. Microbiol.">
        <title>Complete genome sequence of Corynebacterium casei LMG S-19264T (=DSM 44701T), isolated from a smear-ripened cheese.</title>
        <authorList>
            <consortium name="US DOE Joint Genome Institute (JGI-PGF)"/>
            <person name="Walter F."/>
            <person name="Albersmeier A."/>
            <person name="Kalinowski J."/>
            <person name="Ruckert C."/>
        </authorList>
    </citation>
    <scope>NUCLEOTIDE SEQUENCE [LARGE SCALE GENOMIC DNA]</scope>
    <source>
        <strain evidence="8 9">CCM 8669</strain>
    </source>
</reference>
<evidence type="ECO:0000313" key="8">
    <source>
        <dbReference type="EMBL" id="GGH58603.1"/>
    </source>
</evidence>
<dbReference type="InterPro" id="IPR056792">
    <property type="entry name" value="PRC_RimM"/>
</dbReference>
<protein>
    <recommendedName>
        <fullName evidence="5">Ribosome maturation factor RimM</fullName>
    </recommendedName>
</protein>
<evidence type="ECO:0000256" key="3">
    <source>
        <dbReference type="ARBA" id="ARBA00022552"/>
    </source>
</evidence>
<dbReference type="InterPro" id="IPR011961">
    <property type="entry name" value="RimM"/>
</dbReference>
<comment type="similarity">
    <text evidence="5">Belongs to the RimM family.</text>
</comment>
<dbReference type="GO" id="GO:0006364">
    <property type="term" value="P:rRNA processing"/>
    <property type="evidence" value="ECO:0007669"/>
    <property type="project" value="UniProtKB-UniRule"/>
</dbReference>
<dbReference type="Proteomes" id="UP000600171">
    <property type="component" value="Unassembled WGS sequence"/>
</dbReference>
<dbReference type="InterPro" id="IPR036976">
    <property type="entry name" value="RimM_N_sf"/>
</dbReference>
<evidence type="ECO:0000259" key="7">
    <source>
        <dbReference type="Pfam" id="PF24986"/>
    </source>
</evidence>
<evidence type="ECO:0000256" key="5">
    <source>
        <dbReference type="HAMAP-Rule" id="MF_00014"/>
    </source>
</evidence>
<dbReference type="Gene3D" id="2.40.30.60">
    <property type="entry name" value="RimM"/>
    <property type="match status" value="1"/>
</dbReference>
<dbReference type="GO" id="GO:0043022">
    <property type="term" value="F:ribosome binding"/>
    <property type="evidence" value="ECO:0007669"/>
    <property type="project" value="InterPro"/>
</dbReference>
<dbReference type="InterPro" id="IPR009000">
    <property type="entry name" value="Transl_B-barrel_sf"/>
</dbReference>
<evidence type="ECO:0000256" key="2">
    <source>
        <dbReference type="ARBA" id="ARBA00022517"/>
    </source>
</evidence>
<dbReference type="SUPFAM" id="SSF50346">
    <property type="entry name" value="PRC-barrel domain"/>
    <property type="match status" value="1"/>
</dbReference>
<dbReference type="InterPro" id="IPR011033">
    <property type="entry name" value="PRC_barrel-like_sf"/>
</dbReference>
<dbReference type="PANTHER" id="PTHR33692:SF1">
    <property type="entry name" value="RIBOSOME MATURATION FACTOR RIMM"/>
    <property type="match status" value="1"/>
</dbReference>
<keyword evidence="2 5" id="KW-0690">Ribosome biogenesis</keyword>
<comment type="domain">
    <text evidence="5">The PRC barrel domain binds ribosomal protein uS19.</text>
</comment>
<accession>A0A917INF1</accession>
<comment type="function">
    <text evidence="5">An accessory protein needed during the final step in the assembly of 30S ribosomal subunit, possibly for assembly of the head region. Essential for efficient processing of 16S rRNA. May be needed both before and after RbfA during the maturation of 16S rRNA. It has affinity for free ribosomal 30S subunits but not for 70S ribosomes.</text>
</comment>
<proteinExistence type="inferred from homology"/>
<dbReference type="Gene3D" id="2.30.30.240">
    <property type="entry name" value="PRC-barrel domain"/>
    <property type="match status" value="1"/>
</dbReference>
<name>A0A917INF1_9MICC</name>
<dbReference type="RefSeq" id="WP_188358743.1">
    <property type="nucleotide sequence ID" value="NZ_BMDC01000001.1"/>
</dbReference>
<dbReference type="HAMAP" id="MF_00014">
    <property type="entry name" value="Ribosome_mat_RimM"/>
    <property type="match status" value="1"/>
</dbReference>
<evidence type="ECO:0000313" key="9">
    <source>
        <dbReference type="Proteomes" id="UP000600171"/>
    </source>
</evidence>
<dbReference type="PANTHER" id="PTHR33692">
    <property type="entry name" value="RIBOSOME MATURATION FACTOR RIMM"/>
    <property type="match status" value="1"/>
</dbReference>
<sequence length="196" mass="21649">MQVQVARIGKPHGIRGEVTVELFTDNPEARFAKGETLEIENFRAGSEVARIAPAGQLTVAGSRWNKKILVVRFEEVTSRNDAEVLRNTRLVFDSSEVDEDEGIYEHDVLGLPVFLLSEVPEGELPQGEGIGKVSGLQTMPTQDLLLIELNNGREAMIPFVEELVPELDLDEKFVLIDPPAGLLNLGEEENEEGEES</sequence>
<keyword evidence="3 5" id="KW-0698">rRNA processing</keyword>
<dbReference type="Pfam" id="PF01782">
    <property type="entry name" value="RimM"/>
    <property type="match status" value="1"/>
</dbReference>
<feature type="domain" description="RimM N-terminal" evidence="6">
    <location>
        <begin position="4"/>
        <end position="95"/>
    </location>
</feature>
<dbReference type="SUPFAM" id="SSF50447">
    <property type="entry name" value="Translation proteins"/>
    <property type="match status" value="1"/>
</dbReference>
<dbReference type="EMBL" id="BMDC01000001">
    <property type="protein sequence ID" value="GGH58603.1"/>
    <property type="molecule type" value="Genomic_DNA"/>
</dbReference>
<keyword evidence="1 5" id="KW-0963">Cytoplasm</keyword>
<keyword evidence="9" id="KW-1185">Reference proteome</keyword>
<evidence type="ECO:0000256" key="1">
    <source>
        <dbReference type="ARBA" id="ARBA00022490"/>
    </source>
</evidence>
<feature type="domain" description="Ribosome maturation factor RimM PRC barrel" evidence="7">
    <location>
        <begin position="126"/>
        <end position="182"/>
    </location>
</feature>
<evidence type="ECO:0000259" key="6">
    <source>
        <dbReference type="Pfam" id="PF01782"/>
    </source>
</evidence>
<keyword evidence="4 5" id="KW-0143">Chaperone</keyword>
<dbReference type="NCBIfam" id="TIGR02273">
    <property type="entry name" value="16S_RimM"/>
    <property type="match status" value="1"/>
</dbReference>